<dbReference type="NCBIfam" id="TIGR00696">
    <property type="entry name" value="wecG_tagA_cpsF"/>
    <property type="match status" value="1"/>
</dbReference>
<evidence type="ECO:0000256" key="1">
    <source>
        <dbReference type="ARBA" id="ARBA00022676"/>
    </source>
</evidence>
<dbReference type="RefSeq" id="WP_133474807.1">
    <property type="nucleotide sequence ID" value="NZ_SNWP01000011.1"/>
</dbReference>
<dbReference type="GO" id="GO:0016758">
    <property type="term" value="F:hexosyltransferase activity"/>
    <property type="evidence" value="ECO:0007669"/>
    <property type="project" value="TreeGrafter"/>
</dbReference>
<reference evidence="3 4" key="1">
    <citation type="submission" date="2019-03" db="EMBL/GenBank/DDBJ databases">
        <title>Genomic Encyclopedia of Archaeal and Bacterial Type Strains, Phase II (KMG-II): from individual species to whole genera.</title>
        <authorList>
            <person name="Goeker M."/>
        </authorList>
    </citation>
    <scope>NUCLEOTIDE SEQUENCE [LARGE SCALE GENOMIC DNA]</scope>
    <source>
        <strain evidence="3 4">DSM 28323</strain>
    </source>
</reference>
<gene>
    <name evidence="3" type="ORF">BC659_2250</name>
</gene>
<dbReference type="EMBL" id="SNWP01000011">
    <property type="protein sequence ID" value="TDO26935.1"/>
    <property type="molecule type" value="Genomic_DNA"/>
</dbReference>
<dbReference type="Pfam" id="PF03808">
    <property type="entry name" value="Glyco_tran_WecG"/>
    <property type="match status" value="1"/>
</dbReference>
<accession>A0A4R6IYH9</accession>
<dbReference type="InterPro" id="IPR004629">
    <property type="entry name" value="WecG_TagA_CpsF"/>
</dbReference>
<dbReference type="CDD" id="cd06533">
    <property type="entry name" value="Glyco_transf_WecG_TagA"/>
    <property type="match status" value="1"/>
</dbReference>
<evidence type="ECO:0000256" key="2">
    <source>
        <dbReference type="ARBA" id="ARBA00022679"/>
    </source>
</evidence>
<keyword evidence="2 3" id="KW-0808">Transferase</keyword>
<dbReference type="PANTHER" id="PTHR34136">
    <property type="match status" value="1"/>
</dbReference>
<comment type="caution">
    <text evidence="3">The sequence shown here is derived from an EMBL/GenBank/DDBJ whole genome shotgun (WGS) entry which is preliminary data.</text>
</comment>
<sequence length="255" mass="28693">MNESSAPKINIAGTGISNITLQETMQLLDTWIEAGAKKRVCVTPVNCVVWAANNPALQELYNNADLTLCDGVPLIWASSFLGKGKLKGRVTGLDLLPQYMAHCAEKGYSQFLLGAKEGVGESLKQWAENKFPGTIIKGVYSPPFAEQFSKEENDKMIRMINEAEPDILWVSLTAPKQDYWIAEHLSQLNVSIAIGVGGAFEVAAGLIPRAPVWMQKAGLEWLYRLYREPHRLYRRYIIEAPAFFPLIIRQKWRRR</sequence>
<dbReference type="PANTHER" id="PTHR34136:SF1">
    <property type="entry name" value="UDP-N-ACETYL-D-MANNOSAMINURONIC ACID TRANSFERASE"/>
    <property type="match status" value="1"/>
</dbReference>
<keyword evidence="1" id="KW-0328">Glycosyltransferase</keyword>
<evidence type="ECO:0000313" key="3">
    <source>
        <dbReference type="EMBL" id="TDO26935.1"/>
    </source>
</evidence>
<name>A0A4R6IYH9_9BACT</name>
<organism evidence="3 4">
    <name type="scientific">Sediminibacterium goheungense</name>
    <dbReference type="NCBI Taxonomy" id="1086393"/>
    <lineage>
        <taxon>Bacteria</taxon>
        <taxon>Pseudomonadati</taxon>
        <taxon>Bacteroidota</taxon>
        <taxon>Chitinophagia</taxon>
        <taxon>Chitinophagales</taxon>
        <taxon>Chitinophagaceae</taxon>
        <taxon>Sediminibacterium</taxon>
    </lineage>
</organism>
<keyword evidence="4" id="KW-1185">Reference proteome</keyword>
<protein>
    <submittedName>
        <fullName evidence="3">N-acetylglucosaminyldiphosphoundecaprenol N-acetyl-beta-D-mannosaminyltransferase</fullName>
    </submittedName>
</protein>
<dbReference type="OrthoDB" id="9771846at2"/>
<dbReference type="AlphaFoldDB" id="A0A4R6IYH9"/>
<dbReference type="Proteomes" id="UP000295741">
    <property type="component" value="Unassembled WGS sequence"/>
</dbReference>
<evidence type="ECO:0000313" key="4">
    <source>
        <dbReference type="Proteomes" id="UP000295741"/>
    </source>
</evidence>
<proteinExistence type="predicted"/>